<reference evidence="3 4" key="1">
    <citation type="journal article" date="2019" name="J. Gen. Appl. Microbiol.">
        <title>Aerobic degradation of cis-dichloroethene by the marine bacterium Marinobacter salsuginis strain 5N-3.</title>
        <authorList>
            <person name="Inoue Y."/>
            <person name="Fukunaga Y."/>
            <person name="Katsumata H."/>
            <person name="Ohji S."/>
            <person name="Hosoyama A."/>
            <person name="Mori K."/>
            <person name="Ando K."/>
        </authorList>
    </citation>
    <scope>NUCLEOTIDE SEQUENCE [LARGE SCALE GENOMIC DNA]</scope>
    <source>
        <strain evidence="3 4">5N-3</strain>
    </source>
</reference>
<feature type="chain" id="PRO_5024289514" description="Rhodanese domain-containing protein" evidence="1">
    <location>
        <begin position="21"/>
        <end position="181"/>
    </location>
</feature>
<comment type="caution">
    <text evidence="3">The sequence shown here is derived from an EMBL/GenBank/DDBJ whole genome shotgun (WGS) entry which is preliminary data.</text>
</comment>
<feature type="signal peptide" evidence="1">
    <location>
        <begin position="1"/>
        <end position="20"/>
    </location>
</feature>
<evidence type="ECO:0000259" key="2">
    <source>
        <dbReference type="PROSITE" id="PS50206"/>
    </source>
</evidence>
<keyword evidence="1" id="KW-0732">Signal</keyword>
<dbReference type="EMBL" id="BGZH01000001">
    <property type="protein sequence ID" value="GBO84418.1"/>
    <property type="molecule type" value="Genomic_DNA"/>
</dbReference>
<organism evidence="3 4">
    <name type="scientific">Marinobacter salsuginis</name>
    <dbReference type="NCBI Taxonomy" id="418719"/>
    <lineage>
        <taxon>Bacteria</taxon>
        <taxon>Pseudomonadati</taxon>
        <taxon>Pseudomonadota</taxon>
        <taxon>Gammaproteobacteria</taxon>
        <taxon>Pseudomonadales</taxon>
        <taxon>Marinobacteraceae</taxon>
        <taxon>Marinobacter</taxon>
    </lineage>
</organism>
<dbReference type="Gene3D" id="3.40.250.10">
    <property type="entry name" value="Rhodanese-like domain"/>
    <property type="match status" value="1"/>
</dbReference>
<dbReference type="Pfam" id="PF00581">
    <property type="entry name" value="Rhodanese"/>
    <property type="match status" value="1"/>
</dbReference>
<dbReference type="RefSeq" id="WP_228715163.1">
    <property type="nucleotide sequence ID" value="NZ_BGZH01000001.1"/>
</dbReference>
<accession>A0A5M3PNM3</accession>
<dbReference type="InterPro" id="IPR001763">
    <property type="entry name" value="Rhodanese-like_dom"/>
</dbReference>
<dbReference type="SUPFAM" id="SSF52821">
    <property type="entry name" value="Rhodanese/Cell cycle control phosphatase"/>
    <property type="match status" value="1"/>
</dbReference>
<gene>
    <name evidence="3" type="ORF">MS5N3_18690</name>
</gene>
<evidence type="ECO:0000313" key="3">
    <source>
        <dbReference type="EMBL" id="GBO84418.1"/>
    </source>
</evidence>
<sequence length="181" mass="20556">MKQILTVLLVTLAIGFNAQAEDALYLTSQETYDLVQEQGDRLLFVDVRDPIEIMFIGFTDMVDKNIPFKLADRSDFLSDKGRFAMNTNRDFASQVEEALREKGLTRDDLVITMCRSGSSRGKPSAEYLMERGFTNVKYIDHGFQGSGAKEGKKKGMRIVNGWQNEGLPWSMTLNPEKIYRP</sequence>
<dbReference type="PROSITE" id="PS50206">
    <property type="entry name" value="RHODANESE_3"/>
    <property type="match status" value="1"/>
</dbReference>
<proteinExistence type="predicted"/>
<evidence type="ECO:0000256" key="1">
    <source>
        <dbReference type="SAM" id="SignalP"/>
    </source>
</evidence>
<evidence type="ECO:0000313" key="4">
    <source>
        <dbReference type="Proteomes" id="UP000340077"/>
    </source>
</evidence>
<name>A0A5M3PNM3_9GAMM</name>
<feature type="domain" description="Rhodanese" evidence="2">
    <location>
        <begin position="65"/>
        <end position="155"/>
    </location>
</feature>
<protein>
    <recommendedName>
        <fullName evidence="2">Rhodanese domain-containing protein</fullName>
    </recommendedName>
</protein>
<keyword evidence="4" id="KW-1185">Reference proteome</keyword>
<dbReference type="Proteomes" id="UP000340077">
    <property type="component" value="Unassembled WGS sequence"/>
</dbReference>
<dbReference type="InterPro" id="IPR036873">
    <property type="entry name" value="Rhodanese-like_dom_sf"/>
</dbReference>
<dbReference type="AlphaFoldDB" id="A0A5M3PNM3"/>